<protein>
    <submittedName>
        <fullName evidence="3">Formylmethanofuran--tetrahydromethanopterin formyltransferase</fullName>
        <ecNumber evidence="3">2.3.1.101</ecNumber>
    </submittedName>
</protein>
<keyword evidence="4" id="KW-1185">Reference proteome</keyword>
<gene>
    <name evidence="3" type="ORF">NEF87_004808</name>
</gene>
<dbReference type="InterPro" id="IPR002770">
    <property type="entry name" value="ForMFR_H4MPT_ForTrfase_C"/>
</dbReference>
<dbReference type="InterPro" id="IPR023447">
    <property type="entry name" value="ForMFR_H4MPT_ForTrfase_fd-like"/>
</dbReference>
<name>A0ABY6HYB8_9ARCH</name>
<dbReference type="Proteomes" id="UP001208689">
    <property type="component" value="Chromosome"/>
</dbReference>
<evidence type="ECO:0000313" key="4">
    <source>
        <dbReference type="Proteomes" id="UP001208689"/>
    </source>
</evidence>
<keyword evidence="3" id="KW-0808">Transferase</keyword>
<dbReference type="GO" id="GO:0030270">
    <property type="term" value="F:formylmethanofuran-tetrahydromethanopterin N-formyltransferase activity"/>
    <property type="evidence" value="ECO:0007669"/>
    <property type="project" value="UniProtKB-EC"/>
</dbReference>
<keyword evidence="3" id="KW-0012">Acyltransferase</keyword>
<dbReference type="InterPro" id="IPR022667">
    <property type="entry name" value="ForMFR_H4MPT_ForTrfase_N"/>
</dbReference>
<dbReference type="EMBL" id="CP104013">
    <property type="protein sequence ID" value="UYP48523.1"/>
    <property type="molecule type" value="Genomic_DNA"/>
</dbReference>
<reference evidence="3" key="1">
    <citation type="submission" date="2022-09" db="EMBL/GenBank/DDBJ databases">
        <title>Actin cytoskeleton and complex cell architecture in an #Asgard archaeon.</title>
        <authorList>
            <person name="Ponce Toledo R.I."/>
            <person name="Schleper C."/>
            <person name="Rodrigues Oliveira T."/>
            <person name="Wollweber F."/>
            <person name="Xu J."/>
            <person name="Rittmann S."/>
            <person name="Klingl A."/>
            <person name="Pilhofer M."/>
        </authorList>
    </citation>
    <scope>NUCLEOTIDE SEQUENCE</scope>
    <source>
        <strain evidence="3">B-35</strain>
    </source>
</reference>
<evidence type="ECO:0000259" key="1">
    <source>
        <dbReference type="Pfam" id="PF01913"/>
    </source>
</evidence>
<dbReference type="Pfam" id="PF02741">
    <property type="entry name" value="FTR_C"/>
    <property type="match status" value="1"/>
</dbReference>
<dbReference type="Pfam" id="PF01913">
    <property type="entry name" value="FTR"/>
    <property type="match status" value="1"/>
</dbReference>
<evidence type="ECO:0000259" key="2">
    <source>
        <dbReference type="Pfam" id="PF02741"/>
    </source>
</evidence>
<feature type="domain" description="Formylmethanofuran: tetrahydromethanopterin formyltransferase Ftr C-terminal" evidence="2">
    <location>
        <begin position="161"/>
        <end position="321"/>
    </location>
</feature>
<dbReference type="EC" id="2.3.1.101" evidence="3"/>
<evidence type="ECO:0000313" key="3">
    <source>
        <dbReference type="EMBL" id="UYP48523.1"/>
    </source>
</evidence>
<dbReference type="Gene3D" id="3.30.70.520">
    <property type="match status" value="2"/>
</dbReference>
<organism evidence="3 4">
    <name type="scientific">Candidatus Lokiarchaeum ossiferum</name>
    <dbReference type="NCBI Taxonomy" id="2951803"/>
    <lineage>
        <taxon>Archaea</taxon>
        <taxon>Promethearchaeati</taxon>
        <taxon>Promethearchaeota</taxon>
        <taxon>Promethearchaeia</taxon>
        <taxon>Promethearchaeales</taxon>
        <taxon>Promethearchaeaceae</taxon>
        <taxon>Candidatus Lokiarchaeum</taxon>
    </lineage>
</organism>
<proteinExistence type="predicted"/>
<feature type="domain" description="Formylmethanofuran: tetrahydromethanopterin formyltransferase Ftr N-terminal" evidence="1">
    <location>
        <begin position="8"/>
        <end position="157"/>
    </location>
</feature>
<sequence length="325" mass="36441">MPWKGYEKVESTRMEFFSGISSCLLITGPSKNHAKQYAMEFCAQSSLPYVGSEAGIHSIIQPSETPDHRWGVSCSVWVSLNSNSIEKTIVKLEKHLFRRIRSSIIPKLDVRVFGWDSFKKDNDIPLSTIKSSNFLSDFGGNYAKILSKFNKKMYCIPCMAGDFLIEDILHVYSGYMGANLFIFFTSLQEALEAEPLLKKLLLSYPSVCQIYGFAASGTKFYSSDNNTLPDALNNFKDPKNQIQSNFLYCPSLKSKLKSVSKVPANVNCIPEVILNGFSVETLKMVLKSIIDFLVNNSAVIKISAGYYNEKLGTFTIKLKDLISLK</sequence>
<accession>A0ABY6HYB8</accession>
<dbReference type="SUPFAM" id="SSF55112">
    <property type="entry name" value="Formylmethanofuran:tetrahydromethanopterin formyltransferase"/>
    <property type="match status" value="2"/>
</dbReference>